<sequence length="259" mass="29575">MTALAKLRPNNGKYQFTMDDAYRQRLQQTIIATLPAGVELVASNYARSTASSYWLLKIVAENGQMNWLTLRVATHELWLAHAQQVEVLWDDPGDFDELTAAIKVSLTRPAMQANQFRLSQLDLALLHLLRTLEQHKLIWFIRMAPAMAAAHKAVSFDLKTDFLAAQLYLGDRNNANNLLVPVAVPNFQQRLATFYGRNLLFSQFTKHSLMKLLPTNQWLQPILRELAVPTDWQRLLVAAFGEDFVQTGLKLMDQKNDRN</sequence>
<protein>
    <submittedName>
        <fullName evidence="1">Uncharacterized protein</fullName>
    </submittedName>
</protein>
<gene>
    <name evidence="1" type="ORF">LRA02_10470</name>
</gene>
<dbReference type="AlphaFoldDB" id="A0A512PLV6"/>
<accession>A0A512PLV6</accession>
<comment type="caution">
    <text evidence="1">The sequence shown here is derived from an EMBL/GenBank/DDBJ whole genome shotgun (WGS) entry which is preliminary data.</text>
</comment>
<proteinExistence type="predicted"/>
<reference evidence="1 2" key="1">
    <citation type="submission" date="2019-07" db="EMBL/GenBank/DDBJ databases">
        <title>Whole genome shotgun sequence of Lactobacillus rapi NBRC 109618.</title>
        <authorList>
            <person name="Hosoyama A."/>
            <person name="Uohara A."/>
            <person name="Ohji S."/>
            <person name="Ichikawa N."/>
        </authorList>
    </citation>
    <scope>NUCLEOTIDE SEQUENCE [LARGE SCALE GENOMIC DNA]</scope>
    <source>
        <strain evidence="1 2">NBRC 109618</strain>
    </source>
</reference>
<evidence type="ECO:0000313" key="1">
    <source>
        <dbReference type="EMBL" id="GEP72179.1"/>
    </source>
</evidence>
<name>A0A512PLV6_9LACO</name>
<evidence type="ECO:0000313" key="2">
    <source>
        <dbReference type="Proteomes" id="UP000321569"/>
    </source>
</evidence>
<dbReference type="Proteomes" id="UP000321569">
    <property type="component" value="Unassembled WGS sequence"/>
</dbReference>
<dbReference type="EMBL" id="BKAM01000010">
    <property type="protein sequence ID" value="GEP72179.1"/>
    <property type="molecule type" value="Genomic_DNA"/>
</dbReference>
<organism evidence="1 2">
    <name type="scientific">Lentilactobacillus rapi</name>
    <dbReference type="NCBI Taxonomy" id="481723"/>
    <lineage>
        <taxon>Bacteria</taxon>
        <taxon>Bacillati</taxon>
        <taxon>Bacillota</taxon>
        <taxon>Bacilli</taxon>
        <taxon>Lactobacillales</taxon>
        <taxon>Lactobacillaceae</taxon>
        <taxon>Lentilactobacillus</taxon>
    </lineage>
</organism>